<dbReference type="AlphaFoldDB" id="A0AAD4JTZ0"/>
<dbReference type="Gene3D" id="1.25.40.10">
    <property type="entry name" value="Tetratricopeptide repeat domain"/>
    <property type="match status" value="1"/>
</dbReference>
<keyword evidence="2" id="KW-1185">Reference proteome</keyword>
<dbReference type="GO" id="GO:0005813">
    <property type="term" value="C:centrosome"/>
    <property type="evidence" value="ECO:0007669"/>
    <property type="project" value="TreeGrafter"/>
</dbReference>
<sequence>MQKTQLDPPNFDEEFLRQPSKVDDIYMFLVEMQKSSKMEGGTKDKEDKKEVDVSVGLRDNSFLVMKRGRVSRKSSFGRSSRKSTLKIPITQMPFMRQIDISEEERRKARKDRMIVATNFRRIGNMEYRKSNFDQAIQHYTRGISYIVDSPVLYVNRSLCYIKKREYKRALIDLDYVLNNLNSSCVQALLCKAGTLKRMNDEAGYEECVSNARRYNKSKTAYIDNFLDKMRTDF</sequence>
<dbReference type="Proteomes" id="UP001200034">
    <property type="component" value="Unassembled WGS sequence"/>
</dbReference>
<dbReference type="InterPro" id="IPR011990">
    <property type="entry name" value="TPR-like_helical_dom_sf"/>
</dbReference>
<evidence type="ECO:0008006" key="3">
    <source>
        <dbReference type="Google" id="ProtNLM"/>
    </source>
</evidence>
<dbReference type="InterPro" id="IPR043195">
    <property type="entry name" value="TTC12"/>
</dbReference>
<dbReference type="EMBL" id="JAJJHW010003409">
    <property type="protein sequence ID" value="KAH8359663.1"/>
    <property type="molecule type" value="Genomic_DNA"/>
</dbReference>
<dbReference type="GO" id="GO:0070286">
    <property type="term" value="P:axonemal dynein complex assembly"/>
    <property type="evidence" value="ECO:0007669"/>
    <property type="project" value="TreeGrafter"/>
</dbReference>
<dbReference type="GO" id="GO:0005737">
    <property type="term" value="C:cytoplasm"/>
    <property type="evidence" value="ECO:0007669"/>
    <property type="project" value="TreeGrafter"/>
</dbReference>
<gene>
    <name evidence="1" type="ORF">KR093_008200</name>
</gene>
<dbReference type="PANTHER" id="PTHR46540:SF1">
    <property type="entry name" value="TETRATRICOPEPTIDE REPEAT PROTEIN 12"/>
    <property type="match status" value="1"/>
</dbReference>
<evidence type="ECO:0000313" key="1">
    <source>
        <dbReference type="EMBL" id="KAH8359663.1"/>
    </source>
</evidence>
<dbReference type="SUPFAM" id="SSF48452">
    <property type="entry name" value="TPR-like"/>
    <property type="match status" value="1"/>
</dbReference>
<name>A0AAD4JTZ0_9MUSC</name>
<organism evidence="1 2">
    <name type="scientific">Drosophila rubida</name>
    <dbReference type="NCBI Taxonomy" id="30044"/>
    <lineage>
        <taxon>Eukaryota</taxon>
        <taxon>Metazoa</taxon>
        <taxon>Ecdysozoa</taxon>
        <taxon>Arthropoda</taxon>
        <taxon>Hexapoda</taxon>
        <taxon>Insecta</taxon>
        <taxon>Pterygota</taxon>
        <taxon>Neoptera</taxon>
        <taxon>Endopterygota</taxon>
        <taxon>Diptera</taxon>
        <taxon>Brachycera</taxon>
        <taxon>Muscomorpha</taxon>
        <taxon>Ephydroidea</taxon>
        <taxon>Drosophilidae</taxon>
        <taxon>Drosophila</taxon>
    </lineage>
</organism>
<dbReference type="PANTHER" id="PTHR46540">
    <property type="entry name" value="TETRATRICOPEPTIDE REPEAT PROTEIN 12"/>
    <property type="match status" value="1"/>
</dbReference>
<proteinExistence type="predicted"/>
<reference evidence="1" key="1">
    <citation type="journal article" date="2021" name="Mol. Ecol. Resour.">
        <title>Phylogenomic analyses of the genus Drosophila reveals genomic signals of climate adaptation.</title>
        <authorList>
            <person name="Li F."/>
            <person name="Rane R.V."/>
            <person name="Luria V."/>
            <person name="Xiong Z."/>
            <person name="Chen J."/>
            <person name="Li Z."/>
            <person name="Catullo R.A."/>
            <person name="Griffin P.C."/>
            <person name="Schiffer M."/>
            <person name="Pearce S."/>
            <person name="Lee S.F."/>
            <person name="McElroy K."/>
            <person name="Stocker A."/>
            <person name="Shirriffs J."/>
            <person name="Cockerell F."/>
            <person name="Coppin C."/>
            <person name="Sgro C.M."/>
            <person name="Karger A."/>
            <person name="Cain J.W."/>
            <person name="Weber J.A."/>
            <person name="Santpere G."/>
            <person name="Kirschner M.W."/>
            <person name="Hoffmann A.A."/>
            <person name="Oakeshott J.G."/>
            <person name="Zhang G."/>
        </authorList>
    </citation>
    <scope>NUCLEOTIDE SEQUENCE</scope>
    <source>
        <strain evidence="1">BGI-SZ-2011g</strain>
    </source>
</reference>
<protein>
    <recommendedName>
        <fullName evidence="3">Tetratricopeptide repeat protein 12</fullName>
    </recommendedName>
</protein>
<accession>A0AAD4JTZ0</accession>
<comment type="caution">
    <text evidence="1">The sequence shown here is derived from an EMBL/GenBank/DDBJ whole genome shotgun (WGS) entry which is preliminary data.</text>
</comment>
<evidence type="ECO:0000313" key="2">
    <source>
        <dbReference type="Proteomes" id="UP001200034"/>
    </source>
</evidence>
<dbReference type="GO" id="GO:0007288">
    <property type="term" value="P:sperm axoneme assembly"/>
    <property type="evidence" value="ECO:0007669"/>
    <property type="project" value="TreeGrafter"/>
</dbReference>